<dbReference type="AlphaFoldDB" id="A0AAN4YYK8"/>
<accession>A0AAN4YYK8</accession>
<gene>
    <name evidence="1" type="ORF">PMAYCL1PPCAC_00294</name>
</gene>
<evidence type="ECO:0000313" key="2">
    <source>
        <dbReference type="Proteomes" id="UP001328107"/>
    </source>
</evidence>
<dbReference type="Proteomes" id="UP001328107">
    <property type="component" value="Unassembled WGS sequence"/>
</dbReference>
<comment type="caution">
    <text evidence="1">The sequence shown here is derived from an EMBL/GenBank/DDBJ whole genome shotgun (WGS) entry which is preliminary data.</text>
</comment>
<feature type="non-terminal residue" evidence="1">
    <location>
        <position position="1"/>
    </location>
</feature>
<protein>
    <submittedName>
        <fullName evidence="1">Uncharacterized protein</fullName>
    </submittedName>
</protein>
<evidence type="ECO:0000313" key="1">
    <source>
        <dbReference type="EMBL" id="GMR30099.1"/>
    </source>
</evidence>
<organism evidence="1 2">
    <name type="scientific">Pristionchus mayeri</name>
    <dbReference type="NCBI Taxonomy" id="1317129"/>
    <lineage>
        <taxon>Eukaryota</taxon>
        <taxon>Metazoa</taxon>
        <taxon>Ecdysozoa</taxon>
        <taxon>Nematoda</taxon>
        <taxon>Chromadorea</taxon>
        <taxon>Rhabditida</taxon>
        <taxon>Rhabditina</taxon>
        <taxon>Diplogasteromorpha</taxon>
        <taxon>Diplogasteroidea</taxon>
        <taxon>Neodiplogasteridae</taxon>
        <taxon>Pristionchus</taxon>
    </lineage>
</organism>
<feature type="non-terminal residue" evidence="1">
    <location>
        <position position="72"/>
    </location>
</feature>
<reference evidence="2" key="1">
    <citation type="submission" date="2022-10" db="EMBL/GenBank/DDBJ databases">
        <title>Genome assembly of Pristionchus species.</title>
        <authorList>
            <person name="Yoshida K."/>
            <person name="Sommer R.J."/>
        </authorList>
    </citation>
    <scope>NUCLEOTIDE SEQUENCE [LARGE SCALE GENOMIC DNA]</scope>
    <source>
        <strain evidence="2">RS5460</strain>
    </source>
</reference>
<keyword evidence="2" id="KW-1185">Reference proteome</keyword>
<name>A0AAN4YYK8_9BILA</name>
<proteinExistence type="predicted"/>
<dbReference type="EMBL" id="BTRK01000001">
    <property type="protein sequence ID" value="GMR30099.1"/>
    <property type="molecule type" value="Genomic_DNA"/>
</dbReference>
<sequence length="72" mass="8083">FPLFHEHVLWSLAHYTQILKGLTRNRSLKQECPDIVGATCTFTNGKGEERGESWPLQFAEAAGALTRINGRI</sequence>